<feature type="region of interest" description="Disordered" evidence="1">
    <location>
        <begin position="281"/>
        <end position="375"/>
    </location>
</feature>
<dbReference type="SMART" id="SM00228">
    <property type="entry name" value="PDZ"/>
    <property type="match status" value="1"/>
</dbReference>
<feature type="compositionally biased region" description="Low complexity" evidence="1">
    <location>
        <begin position="39"/>
        <end position="55"/>
    </location>
</feature>
<dbReference type="PROSITE" id="PS50200">
    <property type="entry name" value="RA"/>
    <property type="match status" value="1"/>
</dbReference>
<feature type="compositionally biased region" description="Acidic residues" evidence="1">
    <location>
        <begin position="355"/>
        <end position="368"/>
    </location>
</feature>
<dbReference type="CTD" id="572157"/>
<dbReference type="InterPro" id="IPR036034">
    <property type="entry name" value="PDZ_sf"/>
</dbReference>
<dbReference type="InterPro" id="IPR000159">
    <property type="entry name" value="RA_dom"/>
</dbReference>
<dbReference type="PANTHER" id="PTHR16027:SF4">
    <property type="entry name" value="RAS-INTERACTING PROTEIN 1"/>
    <property type="match status" value="1"/>
</dbReference>
<evidence type="ECO:0000259" key="3">
    <source>
        <dbReference type="PROSITE" id="PS50200"/>
    </source>
</evidence>
<dbReference type="InterPro" id="IPR029071">
    <property type="entry name" value="Ubiquitin-like_domsf"/>
</dbReference>
<dbReference type="SMART" id="SM00314">
    <property type="entry name" value="RA"/>
    <property type="match status" value="1"/>
</dbReference>
<dbReference type="InterPro" id="IPR008984">
    <property type="entry name" value="SMAD_FHA_dom_sf"/>
</dbReference>
<dbReference type="Gene3D" id="2.60.200.20">
    <property type="match status" value="1"/>
</dbReference>
<dbReference type="Proteomes" id="UP000002852">
    <property type="component" value="Unassembled WGS sequence"/>
</dbReference>
<dbReference type="HOGENOM" id="CLU_010386_1_0_1"/>
<dbReference type="PROSITE" id="PS50106">
    <property type="entry name" value="PDZ"/>
    <property type="match status" value="1"/>
</dbReference>
<dbReference type="RefSeq" id="XP_023196231.1">
    <property type="nucleotide sequence ID" value="XM_023340463.1"/>
</dbReference>
<dbReference type="Pfam" id="PF00788">
    <property type="entry name" value="RA"/>
    <property type="match status" value="1"/>
</dbReference>
<organism evidence="5 6">
    <name type="scientific">Xiphophorus maculatus</name>
    <name type="common">Southern platyfish</name>
    <name type="synonym">Platypoecilus maculatus</name>
    <dbReference type="NCBI Taxonomy" id="8083"/>
    <lineage>
        <taxon>Eukaryota</taxon>
        <taxon>Metazoa</taxon>
        <taxon>Chordata</taxon>
        <taxon>Craniata</taxon>
        <taxon>Vertebrata</taxon>
        <taxon>Euteleostomi</taxon>
        <taxon>Actinopterygii</taxon>
        <taxon>Neopterygii</taxon>
        <taxon>Teleostei</taxon>
        <taxon>Neoteleostei</taxon>
        <taxon>Acanthomorphata</taxon>
        <taxon>Ovalentaria</taxon>
        <taxon>Atherinomorphae</taxon>
        <taxon>Cyprinodontiformes</taxon>
        <taxon>Poeciliidae</taxon>
        <taxon>Poeciliinae</taxon>
        <taxon>Xiphophorus</taxon>
    </lineage>
</organism>
<dbReference type="Pfam" id="PF01843">
    <property type="entry name" value="DIL"/>
    <property type="match status" value="1"/>
</dbReference>
<dbReference type="GO" id="GO:0007165">
    <property type="term" value="P:signal transduction"/>
    <property type="evidence" value="ECO:0007669"/>
    <property type="project" value="InterPro"/>
</dbReference>
<reference evidence="6" key="1">
    <citation type="submission" date="2012-01" db="EMBL/GenBank/DDBJ databases">
        <authorList>
            <person name="Walter R."/>
            <person name="Schartl M."/>
            <person name="Warren W."/>
        </authorList>
    </citation>
    <scope>NUCLEOTIDE SEQUENCE [LARGE SCALE GENOMIC DNA]</scope>
    <source>
        <strain evidence="6">JP 163 A</strain>
    </source>
</reference>
<dbReference type="SUPFAM" id="SSF49879">
    <property type="entry name" value="SMAD/FHA domain"/>
    <property type="match status" value="1"/>
</dbReference>
<evidence type="ECO:0000256" key="1">
    <source>
        <dbReference type="SAM" id="MobiDB-lite"/>
    </source>
</evidence>
<dbReference type="Gene3D" id="3.10.20.90">
    <property type="entry name" value="Phosphatidylinositol 3-kinase Catalytic Subunit, Chain A, domain 1"/>
    <property type="match status" value="1"/>
</dbReference>
<feature type="compositionally biased region" description="Basic residues" evidence="1">
    <location>
        <begin position="25"/>
        <end position="35"/>
    </location>
</feature>
<dbReference type="eggNOG" id="KOG0160">
    <property type="taxonomic scope" value="Eukaryota"/>
</dbReference>
<dbReference type="InterPro" id="IPR052072">
    <property type="entry name" value="Vascular_dev_regulator"/>
</dbReference>
<proteinExistence type="predicted"/>
<dbReference type="Gene3D" id="2.30.42.10">
    <property type="match status" value="1"/>
</dbReference>
<reference evidence="5" key="3">
    <citation type="submission" date="2025-08" db="UniProtKB">
        <authorList>
            <consortium name="Ensembl"/>
        </authorList>
    </citation>
    <scope>IDENTIFICATION</scope>
    <source>
        <strain evidence="5">JP 163 A</strain>
    </source>
</reference>
<dbReference type="GO" id="GO:0051020">
    <property type="term" value="F:GTPase binding"/>
    <property type="evidence" value="ECO:0007669"/>
    <property type="project" value="TreeGrafter"/>
</dbReference>
<keyword evidence="6" id="KW-1185">Reference proteome</keyword>
<evidence type="ECO:0000313" key="5">
    <source>
        <dbReference type="Ensembl" id="ENSXMAP00000003241.2"/>
    </source>
</evidence>
<evidence type="ECO:0000259" key="2">
    <source>
        <dbReference type="PROSITE" id="PS50106"/>
    </source>
</evidence>
<dbReference type="SUPFAM" id="SSF54236">
    <property type="entry name" value="Ubiquitin-like"/>
    <property type="match status" value="1"/>
</dbReference>
<dbReference type="InParanoid" id="M3ZLZ9"/>
<dbReference type="InterPro" id="IPR002710">
    <property type="entry name" value="Dilute_dom"/>
</dbReference>
<dbReference type="GeneID" id="102233200"/>
<dbReference type="KEGG" id="xma:102233200"/>
<dbReference type="PROSITE" id="PS51126">
    <property type="entry name" value="DILUTE"/>
    <property type="match status" value="1"/>
</dbReference>
<dbReference type="GO" id="GO:0035024">
    <property type="term" value="P:negative regulation of Rho protein signal transduction"/>
    <property type="evidence" value="ECO:0007669"/>
    <property type="project" value="TreeGrafter"/>
</dbReference>
<dbReference type="OMA" id="PLVVWMA"/>
<dbReference type="GeneTree" id="ENSGT00940000164726"/>
<dbReference type="Pfam" id="PF17820">
    <property type="entry name" value="PDZ_6"/>
    <property type="match status" value="1"/>
</dbReference>
<dbReference type="InterPro" id="IPR041489">
    <property type="entry name" value="PDZ_6"/>
</dbReference>
<dbReference type="Ensembl" id="ENSXMAT00000003246.2">
    <property type="protein sequence ID" value="ENSXMAP00000003241.2"/>
    <property type="gene ID" value="ENSXMAG00000003234.2"/>
</dbReference>
<dbReference type="STRING" id="8083.ENSXMAP00000003241"/>
<dbReference type="SUPFAM" id="SSF50156">
    <property type="entry name" value="PDZ domain-like"/>
    <property type="match status" value="1"/>
</dbReference>
<dbReference type="CDD" id="cd17116">
    <property type="entry name" value="RA_Radil_like"/>
    <property type="match status" value="1"/>
</dbReference>
<protein>
    <submittedName>
        <fullName evidence="5">Ras-associating and dilute domain-containing protein-like</fullName>
    </submittedName>
</protein>
<dbReference type="InterPro" id="IPR001478">
    <property type="entry name" value="PDZ"/>
</dbReference>
<name>M3ZLZ9_XIPMA</name>
<dbReference type="GO" id="GO:0001525">
    <property type="term" value="P:angiogenesis"/>
    <property type="evidence" value="ECO:0007669"/>
    <property type="project" value="TreeGrafter"/>
</dbReference>
<reference evidence="5" key="4">
    <citation type="submission" date="2025-09" db="UniProtKB">
        <authorList>
            <consortium name="Ensembl"/>
        </authorList>
    </citation>
    <scope>IDENTIFICATION</scope>
    <source>
        <strain evidence="5">JP 163 A</strain>
    </source>
</reference>
<feature type="domain" description="PDZ" evidence="2">
    <location>
        <begin position="1153"/>
        <end position="1238"/>
    </location>
</feature>
<feature type="domain" description="Ras-associating" evidence="3">
    <location>
        <begin position="130"/>
        <end position="231"/>
    </location>
</feature>
<dbReference type="SMART" id="SM01132">
    <property type="entry name" value="DIL"/>
    <property type="match status" value="1"/>
</dbReference>
<feature type="domain" description="Dilute" evidence="4">
    <location>
        <begin position="660"/>
        <end position="955"/>
    </location>
</feature>
<reference evidence="6" key="2">
    <citation type="journal article" date="2013" name="Nat. Genet.">
        <title>The genome of the platyfish, Xiphophorus maculatus, provides insights into evolutionary adaptation and several complex traits.</title>
        <authorList>
            <person name="Schartl M."/>
            <person name="Walter R.B."/>
            <person name="Shen Y."/>
            <person name="Garcia T."/>
            <person name="Catchen J."/>
            <person name="Amores A."/>
            <person name="Braasch I."/>
            <person name="Chalopin D."/>
            <person name="Volff J.N."/>
            <person name="Lesch K.P."/>
            <person name="Bisazza A."/>
            <person name="Minx P."/>
            <person name="Hillier L."/>
            <person name="Wilson R.K."/>
            <person name="Fuerstenberg S."/>
            <person name="Boore J."/>
            <person name="Searle S."/>
            <person name="Postlethwait J.H."/>
            <person name="Warren W.C."/>
        </authorList>
    </citation>
    <scope>NUCLEOTIDE SEQUENCE [LARGE SCALE GENOMIC DNA]</scope>
    <source>
        <strain evidence="6">JP 163 A</strain>
    </source>
</reference>
<dbReference type="AlphaFoldDB" id="M3ZLZ9"/>
<dbReference type="PANTHER" id="PTHR16027">
    <property type="entry name" value="DILUTE DOMAIN-CONTAINING PROTEIN YPR089W"/>
    <property type="match status" value="1"/>
</dbReference>
<evidence type="ECO:0000259" key="4">
    <source>
        <dbReference type="PROSITE" id="PS51126"/>
    </source>
</evidence>
<feature type="compositionally biased region" description="Polar residues" evidence="1">
    <location>
        <begin position="308"/>
        <end position="318"/>
    </location>
</feature>
<sequence>MNEMRSSAEELHSLPPRPTSFSKAPAKRRFVRLGRKSSDGSQSGVSAGSSSTCRSAEGVAVRQLTKSRIRRQTNRLSGVFHRNPVPTSGSMALTAGLRLSRSVQVRKGSMFSAEVLPEDDPSELSNQITAPGILKIFGNEICEGAHYKSVLATTHSSAGELVKEALDRYGLRKEESESYVLCDTIGSIDSHQWRTEGFRVVGDHEKPLLLQSLWKPREGLARRFEIQRKSSIEEMTSKERDTVTAGINAQARKLQKSRSRVTSTLVERTLGRSQKLWRSKSEMDLLDGGDESGGGQDARAKGLRKSLGRSSVHSQESLENGPRLIDIHSAETPFEGDGGTASKTENLCPPRGEREGEESEREETESSDDNTTQYSIHPPHDCPYLLLLQGWSLTQDFIIYLLATPHILIGRRGDCEDKLSVDILLFADDILPSHCSLHRHGVGSPITLSPCKDAAVSRNGKAVKDDVRLSSGDIIGLGKRYLFLFRDPLASVNKEESDASLEPMLSAAPCIMCLSPPAATTIHSTAMIHCINCIPNCTDVRGSACKRSPNKDPPFLMSPKGHILTLSYRVEDEDRVVKEIFAMDGSSSITDGAPLTVSFLLSLCLQYATAYLHTSDLRRLLLLSASEVQSATWDCTTKLAAVYPEDEGSNPKDHEVRSLHDVISGLRPLVVWMANTLELLQFIQHQLPLILEWINQKEKGQREDGHWEDAEFKEVENLAMLEVRLSCIRSASEETMAVLEEVILLAFQQCVYYITKFLYTVLPSLLDCNPFRESAGDCGRGLGGGGMHVPVEISQVVEVLNESWRLLLDCQVHPEVSSQLIGYLFYFINASLFNSLMERGSEPGFFQWSRGVRMRANLDLVLDWAHAAGLGELALEHTHTLSSAINLLATPRKNLLQTPWASLRSDYPILSPAQLHHLLSLYSPASPCAQTWAPSAQDRAAAHTTADILESFDTHHPLELPDEGYQLQLRRPVADPALREQLQKLKEFIGVLSDSRMNDADAKKHQVGAAQMDTAQVVNDILQNVGLEACDSSPDEMILPPSPSCLNWDELSTGVAHIVAEKLTNLDLTEPSEVQWSALDPPCLLIRPKTGTLMNPNSETVECEGGLVSECLAALNADHLKSDCGTVKRLVELKEEEEEAGEEEVDSNDEVFSLELERSETGIGLALVDTRNTSMKVKGVFIRAVVPDSPAAKCEKLEPGDRILAVNGVSLLGLDYESGKELIQSSGARLRLLVARSHFMAAALQNEC</sequence>
<feature type="region of interest" description="Disordered" evidence="1">
    <location>
        <begin position="1"/>
        <end position="60"/>
    </location>
</feature>
<feature type="compositionally biased region" description="Basic and acidic residues" evidence="1">
    <location>
        <begin position="1"/>
        <end position="12"/>
    </location>
</feature>
<dbReference type="GO" id="GO:0005911">
    <property type="term" value="C:cell-cell junction"/>
    <property type="evidence" value="ECO:0007669"/>
    <property type="project" value="TreeGrafter"/>
</dbReference>
<accession>M3ZLZ9</accession>
<evidence type="ECO:0000313" key="6">
    <source>
        <dbReference type="Proteomes" id="UP000002852"/>
    </source>
</evidence>
<dbReference type="OrthoDB" id="3908708at2759"/>